<dbReference type="EMBL" id="CAMAPB010000017">
    <property type="protein sequence ID" value="CAH9056740.1"/>
    <property type="molecule type" value="Genomic_DNA"/>
</dbReference>
<proteinExistence type="predicted"/>
<dbReference type="Proteomes" id="UP001152447">
    <property type="component" value="Unassembled WGS sequence"/>
</dbReference>
<keyword evidence="1" id="KW-0812">Transmembrane</keyword>
<dbReference type="AlphaFoldDB" id="A0A9W4VQY6"/>
<feature type="transmembrane region" description="Helical" evidence="1">
    <location>
        <begin position="44"/>
        <end position="63"/>
    </location>
</feature>
<evidence type="ECO:0000256" key="1">
    <source>
        <dbReference type="SAM" id="Phobius"/>
    </source>
</evidence>
<evidence type="ECO:0000313" key="2">
    <source>
        <dbReference type="EMBL" id="CAH9056740.1"/>
    </source>
</evidence>
<dbReference type="RefSeq" id="WP_262976511.1">
    <property type="nucleotide sequence ID" value="NZ_CAMAPB010000017.1"/>
</dbReference>
<reference evidence="2" key="1">
    <citation type="submission" date="2022-07" db="EMBL/GenBank/DDBJ databases">
        <authorList>
            <person name="Criscuolo A."/>
        </authorList>
    </citation>
    <scope>NUCLEOTIDE SEQUENCE</scope>
    <source>
        <strain evidence="2">CIP103197</strain>
    </source>
</reference>
<evidence type="ECO:0008006" key="4">
    <source>
        <dbReference type="Google" id="ProtNLM"/>
    </source>
</evidence>
<keyword evidence="3" id="KW-1185">Reference proteome</keyword>
<keyword evidence="1" id="KW-1133">Transmembrane helix</keyword>
<evidence type="ECO:0000313" key="3">
    <source>
        <dbReference type="Proteomes" id="UP001152447"/>
    </source>
</evidence>
<protein>
    <recommendedName>
        <fullName evidence="4">Bacteriocin</fullName>
    </recommendedName>
</protein>
<name>A0A9W4VQY6_PSEHA</name>
<accession>A0A9W4VQY6</accession>
<organism evidence="2 3">
    <name type="scientific">Pseudoalteromonas haloplanktis</name>
    <name type="common">Alteromonas haloplanktis</name>
    <dbReference type="NCBI Taxonomy" id="228"/>
    <lineage>
        <taxon>Bacteria</taxon>
        <taxon>Pseudomonadati</taxon>
        <taxon>Pseudomonadota</taxon>
        <taxon>Gammaproteobacteria</taxon>
        <taxon>Alteromonadales</taxon>
        <taxon>Pseudoalteromonadaceae</taxon>
        <taxon>Pseudoalteromonas</taxon>
    </lineage>
</organism>
<sequence>MEYNKLRELSVNEFQEVNGGCAEHCWGDFSSKDLSSAMSAGGMLGVKGALVAGAVYIAAVAWFDLK</sequence>
<keyword evidence="1" id="KW-0472">Membrane</keyword>
<comment type="caution">
    <text evidence="2">The sequence shown here is derived from an EMBL/GenBank/DDBJ whole genome shotgun (WGS) entry which is preliminary data.</text>
</comment>
<gene>
    <name evidence="2" type="ORF">PSEHALCIP103_01517</name>
</gene>